<keyword evidence="8 10" id="KW-0675">Receptor</keyword>
<feature type="transmembrane region" description="Helical" evidence="11">
    <location>
        <begin position="237"/>
        <end position="260"/>
    </location>
</feature>
<evidence type="ECO:0000256" key="4">
    <source>
        <dbReference type="ARBA" id="ARBA00022725"/>
    </source>
</evidence>
<evidence type="ECO:0000256" key="1">
    <source>
        <dbReference type="ARBA" id="ARBA00004651"/>
    </source>
</evidence>
<dbReference type="InterPro" id="IPR000276">
    <property type="entry name" value="GPCR_Rhodpsn"/>
</dbReference>
<feature type="domain" description="G-protein coupled receptors family 1 profile" evidence="12">
    <location>
        <begin position="41"/>
        <end position="290"/>
    </location>
</feature>
<evidence type="ECO:0000256" key="9">
    <source>
        <dbReference type="ARBA" id="ARBA00023224"/>
    </source>
</evidence>
<dbReference type="PRINTS" id="PR00245">
    <property type="entry name" value="OLFACTORYR"/>
</dbReference>
<evidence type="ECO:0000313" key="13">
    <source>
        <dbReference type="Ensembl" id="ENSCPOP00000024343.1"/>
    </source>
</evidence>
<dbReference type="PROSITE" id="PS50262">
    <property type="entry name" value="G_PROTEIN_RECEP_F1_2"/>
    <property type="match status" value="1"/>
</dbReference>
<dbReference type="RefSeq" id="XP_003464215.1">
    <property type="nucleotide sequence ID" value="XM_003464167.1"/>
</dbReference>
<dbReference type="GO" id="GO:0005886">
    <property type="term" value="C:plasma membrane"/>
    <property type="evidence" value="ECO:0007669"/>
    <property type="project" value="UniProtKB-SubCell"/>
</dbReference>
<evidence type="ECO:0000256" key="5">
    <source>
        <dbReference type="ARBA" id="ARBA00022989"/>
    </source>
</evidence>
<dbReference type="KEGG" id="cpoc:100721403"/>
<evidence type="ECO:0000256" key="11">
    <source>
        <dbReference type="RuleBase" id="RU363047"/>
    </source>
</evidence>
<evidence type="ECO:0000256" key="3">
    <source>
        <dbReference type="ARBA" id="ARBA00022692"/>
    </source>
</evidence>
<dbReference type="GO" id="GO:0004984">
    <property type="term" value="F:olfactory receptor activity"/>
    <property type="evidence" value="ECO:0007669"/>
    <property type="project" value="InterPro"/>
</dbReference>
<feature type="transmembrane region" description="Helical" evidence="11">
    <location>
        <begin position="272"/>
        <end position="292"/>
    </location>
</feature>
<dbReference type="InterPro" id="IPR017452">
    <property type="entry name" value="GPCR_Rhodpsn_7TM"/>
</dbReference>
<keyword evidence="11" id="KW-1003">Cell membrane</keyword>
<gene>
    <name evidence="13" type="primary">LOC100721403</name>
</gene>
<name>A0A286XFU3_CAVPO</name>
<evidence type="ECO:0000256" key="8">
    <source>
        <dbReference type="ARBA" id="ARBA00023170"/>
    </source>
</evidence>
<dbReference type="Gene3D" id="1.20.1070.10">
    <property type="entry name" value="Rhodopsin 7-helix transmembrane proteins"/>
    <property type="match status" value="1"/>
</dbReference>
<dbReference type="FunCoup" id="A0A286XFU3">
    <property type="interactions" value="547"/>
</dbReference>
<keyword evidence="6 10" id="KW-0297">G-protein coupled receptor</keyword>
<evidence type="ECO:0000256" key="7">
    <source>
        <dbReference type="ARBA" id="ARBA00023136"/>
    </source>
</evidence>
<dbReference type="eggNOG" id="ENOG502RF13">
    <property type="taxonomic scope" value="Eukaryota"/>
</dbReference>
<proteinExistence type="inferred from homology"/>
<dbReference type="STRING" id="10141.ENSCPOP00000024343"/>
<keyword evidence="5 11" id="KW-1133">Transmembrane helix</keyword>
<dbReference type="VEuPathDB" id="HostDB:ENSCPOG00000030195"/>
<dbReference type="SUPFAM" id="SSF81321">
    <property type="entry name" value="Family A G protein-coupled receptor-like"/>
    <property type="match status" value="1"/>
</dbReference>
<keyword evidence="3 10" id="KW-0812">Transmembrane</keyword>
<dbReference type="Pfam" id="PF13853">
    <property type="entry name" value="7tm_4"/>
    <property type="match status" value="1"/>
</dbReference>
<evidence type="ECO:0000313" key="14">
    <source>
        <dbReference type="Proteomes" id="UP000005447"/>
    </source>
</evidence>
<evidence type="ECO:0000256" key="10">
    <source>
        <dbReference type="RuleBase" id="RU000688"/>
    </source>
</evidence>
<feature type="transmembrane region" description="Helical" evidence="11">
    <location>
        <begin position="197"/>
        <end position="225"/>
    </location>
</feature>
<dbReference type="InParanoid" id="A0A286XFU3"/>
<dbReference type="OrthoDB" id="9443097at2759"/>
<feature type="transmembrane region" description="Helical" evidence="11">
    <location>
        <begin position="130"/>
        <end position="154"/>
    </location>
</feature>
<dbReference type="FunFam" id="1.20.1070.10:FF:000003">
    <property type="entry name" value="Olfactory receptor"/>
    <property type="match status" value="1"/>
</dbReference>
<evidence type="ECO:0000259" key="12">
    <source>
        <dbReference type="PROSITE" id="PS50262"/>
    </source>
</evidence>
<dbReference type="PROSITE" id="PS00237">
    <property type="entry name" value="G_PROTEIN_RECEP_F1_1"/>
    <property type="match status" value="1"/>
</dbReference>
<dbReference type="Ensembl" id="ENSCPOT00000044272.1">
    <property type="protein sequence ID" value="ENSCPOP00000024343.1"/>
    <property type="gene ID" value="ENSCPOG00000030195.1"/>
</dbReference>
<comment type="similarity">
    <text evidence="10">Belongs to the G-protein coupled receptor 1 family.</text>
</comment>
<sequence length="314" mass="34968">MEGKNWTAVAEFVLLGLTSHLHQKITIFFLLLSVYLITLGSNLGMITLIWLDSRLHNPMYFFLSHLSFVDICFSSSIAPKTLCHIFVEKKSISFVGCAAQMWFLGLFVTTECLLLAAMAYDRYTAVCKPLLYTLVMSPRVCVQLVMGSYAIALINTMTHTVLTFSLPFCGPNTINHFFCDISPLLSLACVDTWINNLLLYVLAGALGVLSGVIITVSYVCITVAILKIQTAQGRWKVFSTCSSHLTTVSVLYGTLFFTYVRPSSGSSLNTNKVISVFYTMVIPGLNPLIYSLRNKEVKEAFKRKVERKHFLTGG</sequence>
<accession>A0A286XFU3</accession>
<dbReference type="PRINTS" id="PR00237">
    <property type="entry name" value="GPCRRHODOPSN"/>
</dbReference>
<dbReference type="InterPro" id="IPR000725">
    <property type="entry name" value="Olfact_rcpt"/>
</dbReference>
<comment type="subcellular location">
    <subcellularLocation>
        <location evidence="1 11">Cell membrane</location>
        <topology evidence="1 11">Multi-pass membrane protein</topology>
    </subcellularLocation>
</comment>
<keyword evidence="14" id="KW-1185">Reference proteome</keyword>
<dbReference type="OMA" id="LINTMTH"/>
<feature type="transmembrane region" description="Helical" evidence="11">
    <location>
        <begin position="98"/>
        <end position="118"/>
    </location>
</feature>
<evidence type="ECO:0000256" key="2">
    <source>
        <dbReference type="ARBA" id="ARBA00022606"/>
    </source>
</evidence>
<protein>
    <recommendedName>
        <fullName evidence="11">Olfactory receptor</fullName>
    </recommendedName>
</protein>
<reference evidence="13" key="2">
    <citation type="submission" date="2025-08" db="UniProtKB">
        <authorList>
            <consortium name="Ensembl"/>
        </authorList>
    </citation>
    <scope>IDENTIFICATION</scope>
    <source>
        <strain evidence="13">2N</strain>
    </source>
</reference>
<dbReference type="GO" id="GO:0004930">
    <property type="term" value="F:G protein-coupled receptor activity"/>
    <property type="evidence" value="ECO:0007669"/>
    <property type="project" value="UniProtKB-KW"/>
</dbReference>
<dbReference type="AlphaFoldDB" id="A0A286XFU3"/>
<reference evidence="14" key="1">
    <citation type="journal article" date="2011" name="Nature">
        <title>A high-resolution map of human evolutionary constraint using 29 mammals.</title>
        <authorList>
            <person name="Lindblad-Toh K."/>
            <person name="Garber M."/>
            <person name="Zuk O."/>
            <person name="Lin M.F."/>
            <person name="Parker B.J."/>
            <person name="Washietl S."/>
            <person name="Kheradpour P."/>
            <person name="Ernst J."/>
            <person name="Jordan G."/>
            <person name="Mauceli E."/>
            <person name="Ward L.D."/>
            <person name="Lowe C.B."/>
            <person name="Holloway A.K."/>
            <person name="Clamp M."/>
            <person name="Gnerre S."/>
            <person name="Alfoldi J."/>
            <person name="Beal K."/>
            <person name="Chang J."/>
            <person name="Clawson H."/>
            <person name="Cuff J."/>
            <person name="Di Palma F."/>
            <person name="Fitzgerald S."/>
            <person name="Flicek P."/>
            <person name="Guttman M."/>
            <person name="Hubisz M.J."/>
            <person name="Jaffe D.B."/>
            <person name="Jungreis I."/>
            <person name="Kent W.J."/>
            <person name="Kostka D."/>
            <person name="Lara M."/>
            <person name="Martins A.L."/>
            <person name="Massingham T."/>
            <person name="Moltke I."/>
            <person name="Raney B.J."/>
            <person name="Rasmussen M.D."/>
            <person name="Robinson J."/>
            <person name="Stark A."/>
            <person name="Vilella A.J."/>
            <person name="Wen J."/>
            <person name="Xie X."/>
            <person name="Zody M.C."/>
            <person name="Baldwin J."/>
            <person name="Bloom T."/>
            <person name="Chin C.W."/>
            <person name="Heiman D."/>
            <person name="Nicol R."/>
            <person name="Nusbaum C."/>
            <person name="Young S."/>
            <person name="Wilkinson J."/>
            <person name="Worley K.C."/>
            <person name="Kovar C.L."/>
            <person name="Muzny D.M."/>
            <person name="Gibbs R.A."/>
            <person name="Cree A."/>
            <person name="Dihn H.H."/>
            <person name="Fowler G."/>
            <person name="Jhangiani S."/>
            <person name="Joshi V."/>
            <person name="Lee S."/>
            <person name="Lewis L.R."/>
            <person name="Nazareth L.V."/>
            <person name="Okwuonu G."/>
            <person name="Santibanez J."/>
            <person name="Warren W.C."/>
            <person name="Mardis E.R."/>
            <person name="Weinstock G.M."/>
            <person name="Wilson R.K."/>
            <person name="Delehaunty K."/>
            <person name="Dooling D."/>
            <person name="Fronik C."/>
            <person name="Fulton L."/>
            <person name="Fulton B."/>
            <person name="Graves T."/>
            <person name="Minx P."/>
            <person name="Sodergren E."/>
            <person name="Birney E."/>
            <person name="Margulies E.H."/>
            <person name="Herrero J."/>
            <person name="Green E.D."/>
            <person name="Haussler D."/>
            <person name="Siepel A."/>
            <person name="Goldman N."/>
            <person name="Pollard K.S."/>
            <person name="Pedersen J.S."/>
            <person name="Lander E.S."/>
            <person name="Kellis M."/>
        </authorList>
    </citation>
    <scope>NUCLEOTIDE SEQUENCE [LARGE SCALE GENOMIC DNA]</scope>
    <source>
        <strain evidence="14">2N</strain>
    </source>
</reference>
<dbReference type="Proteomes" id="UP000005447">
    <property type="component" value="Unassembled WGS sequence"/>
</dbReference>
<evidence type="ECO:0000256" key="6">
    <source>
        <dbReference type="ARBA" id="ARBA00023040"/>
    </source>
</evidence>
<dbReference type="GeneTree" id="ENSGT01140000282552"/>
<dbReference type="PANTHER" id="PTHR48018">
    <property type="entry name" value="OLFACTORY RECEPTOR"/>
    <property type="match status" value="1"/>
</dbReference>
<keyword evidence="2 11" id="KW-0716">Sensory transduction</keyword>
<reference evidence="13" key="3">
    <citation type="submission" date="2025-09" db="UniProtKB">
        <authorList>
            <consortium name="Ensembl"/>
        </authorList>
    </citation>
    <scope>IDENTIFICATION</scope>
    <source>
        <strain evidence="13">2N</strain>
    </source>
</reference>
<keyword evidence="9 10" id="KW-0807">Transducer</keyword>
<feature type="transmembrane region" description="Helical" evidence="11">
    <location>
        <begin position="25"/>
        <end position="51"/>
    </location>
</feature>
<keyword evidence="7 11" id="KW-0472">Membrane</keyword>
<organism evidence="13 14">
    <name type="scientific">Cavia porcellus</name>
    <name type="common">Guinea pig</name>
    <dbReference type="NCBI Taxonomy" id="10141"/>
    <lineage>
        <taxon>Eukaryota</taxon>
        <taxon>Metazoa</taxon>
        <taxon>Chordata</taxon>
        <taxon>Craniata</taxon>
        <taxon>Vertebrata</taxon>
        <taxon>Euteleostomi</taxon>
        <taxon>Mammalia</taxon>
        <taxon>Eutheria</taxon>
        <taxon>Euarchontoglires</taxon>
        <taxon>Glires</taxon>
        <taxon>Rodentia</taxon>
        <taxon>Hystricomorpha</taxon>
        <taxon>Caviidae</taxon>
        <taxon>Cavia</taxon>
    </lineage>
</organism>
<keyword evidence="4 11" id="KW-0552">Olfaction</keyword>
<dbReference type="EMBL" id="AAKN02049137">
    <property type="status" value="NOT_ANNOTATED_CDS"/>
    <property type="molecule type" value="Genomic_DNA"/>
</dbReference>
<dbReference type="GeneID" id="100721403"/>